<organism evidence="9 10">
    <name type="scientific">Caulobacter zeae</name>
    <dbReference type="NCBI Taxonomy" id="2055137"/>
    <lineage>
        <taxon>Bacteria</taxon>
        <taxon>Pseudomonadati</taxon>
        <taxon>Pseudomonadota</taxon>
        <taxon>Alphaproteobacteria</taxon>
        <taxon>Caulobacterales</taxon>
        <taxon>Caulobacteraceae</taxon>
        <taxon>Caulobacter</taxon>
    </lineage>
</organism>
<proteinExistence type="predicted"/>
<gene>
    <name evidence="9" type="ORF">SGCZBJ_01825</name>
</gene>
<keyword evidence="5 6" id="KW-0408">Iron</keyword>
<keyword evidence="4" id="KW-0249">Electron transport</keyword>
<dbReference type="InterPro" id="IPR050597">
    <property type="entry name" value="Cytochrome_c_Oxidase_Subunit"/>
</dbReference>
<evidence type="ECO:0000313" key="10">
    <source>
        <dbReference type="Proteomes" id="UP000234479"/>
    </source>
</evidence>
<evidence type="ECO:0000313" key="9">
    <source>
        <dbReference type="EMBL" id="PLR28714.1"/>
    </source>
</evidence>
<dbReference type="Gene3D" id="1.10.760.10">
    <property type="entry name" value="Cytochrome c-like domain"/>
    <property type="match status" value="2"/>
</dbReference>
<accession>A0A2N5DRP4</accession>
<feature type="domain" description="Cytochrome c" evidence="8">
    <location>
        <begin position="155"/>
        <end position="245"/>
    </location>
</feature>
<dbReference type="Proteomes" id="UP000234479">
    <property type="component" value="Unassembled WGS sequence"/>
</dbReference>
<dbReference type="GO" id="GO:0020037">
    <property type="term" value="F:heme binding"/>
    <property type="evidence" value="ECO:0007669"/>
    <property type="project" value="InterPro"/>
</dbReference>
<evidence type="ECO:0000256" key="6">
    <source>
        <dbReference type="PROSITE-ProRule" id="PRU00433"/>
    </source>
</evidence>
<feature type="compositionally biased region" description="Polar residues" evidence="7">
    <location>
        <begin position="1"/>
        <end position="10"/>
    </location>
</feature>
<keyword evidence="1" id="KW-0813">Transport</keyword>
<evidence type="ECO:0000256" key="1">
    <source>
        <dbReference type="ARBA" id="ARBA00022448"/>
    </source>
</evidence>
<dbReference type="GO" id="GO:0009055">
    <property type="term" value="F:electron transfer activity"/>
    <property type="evidence" value="ECO:0007669"/>
    <property type="project" value="InterPro"/>
</dbReference>
<evidence type="ECO:0000256" key="2">
    <source>
        <dbReference type="ARBA" id="ARBA00022617"/>
    </source>
</evidence>
<dbReference type="AlphaFoldDB" id="A0A2N5DRP4"/>
<keyword evidence="10" id="KW-1185">Reference proteome</keyword>
<dbReference type="EMBL" id="PJRS01000006">
    <property type="protein sequence ID" value="PLR28714.1"/>
    <property type="molecule type" value="Genomic_DNA"/>
</dbReference>
<sequence>MGRSGSTVQACPSRRSRAEPVGTVAVPPGLGGVGHQTVLFAILAVAGAVSACGRAPGETDRRLSIDGRTVAMSGGAGGAAKACFSCHGLDGMGDGISIPRLTGLDAGYLQKQMEDYASGIRPDKVMGPVAKPLDDRSRRAVAAYYASLPVSSSPASAAPPPILWTQGDPKRGLPPCAACHGAEGQGVGGGQPALAGQPAAYTLDQLKRWKRAARRNDPRGVMATIAAKLTENEAAALAAWSETQPASPALASGVASASAVAAAAAGSAASREGRRRDR</sequence>
<dbReference type="SUPFAM" id="SSF46626">
    <property type="entry name" value="Cytochrome c"/>
    <property type="match status" value="2"/>
</dbReference>
<keyword evidence="3 6" id="KW-0479">Metal-binding</keyword>
<feature type="domain" description="Cytochrome c" evidence="8">
    <location>
        <begin position="62"/>
        <end position="149"/>
    </location>
</feature>
<comment type="caution">
    <text evidence="9">The sequence shown here is derived from an EMBL/GenBank/DDBJ whole genome shotgun (WGS) entry which is preliminary data.</text>
</comment>
<evidence type="ECO:0000256" key="7">
    <source>
        <dbReference type="SAM" id="MobiDB-lite"/>
    </source>
</evidence>
<keyword evidence="2 6" id="KW-0349">Heme</keyword>
<feature type="region of interest" description="Disordered" evidence="7">
    <location>
        <begin position="1"/>
        <end position="22"/>
    </location>
</feature>
<protein>
    <submittedName>
        <fullName evidence="9">Cytochrome C</fullName>
    </submittedName>
</protein>
<evidence type="ECO:0000256" key="3">
    <source>
        <dbReference type="ARBA" id="ARBA00022723"/>
    </source>
</evidence>
<dbReference type="Pfam" id="PF00034">
    <property type="entry name" value="Cytochrom_C"/>
    <property type="match status" value="2"/>
</dbReference>
<name>A0A2N5DRP4_9CAUL</name>
<reference evidence="9 10" key="1">
    <citation type="submission" date="2017-12" db="EMBL/GenBank/DDBJ databases">
        <title>The genome sequence of Caulobacter sp. 410.</title>
        <authorList>
            <person name="Gao J."/>
            <person name="Mao X."/>
            <person name="Sun J."/>
        </authorList>
    </citation>
    <scope>NUCLEOTIDE SEQUENCE [LARGE SCALE GENOMIC DNA]</scope>
    <source>
        <strain evidence="9 10">410</strain>
    </source>
</reference>
<dbReference type="OrthoDB" id="9773456at2"/>
<evidence type="ECO:0000256" key="4">
    <source>
        <dbReference type="ARBA" id="ARBA00022982"/>
    </source>
</evidence>
<dbReference type="PANTHER" id="PTHR33751">
    <property type="entry name" value="CBB3-TYPE CYTOCHROME C OXIDASE SUBUNIT FIXP"/>
    <property type="match status" value="1"/>
</dbReference>
<dbReference type="PANTHER" id="PTHR33751:SF9">
    <property type="entry name" value="CYTOCHROME C4"/>
    <property type="match status" value="1"/>
</dbReference>
<dbReference type="PROSITE" id="PS51007">
    <property type="entry name" value="CYTC"/>
    <property type="match status" value="2"/>
</dbReference>
<dbReference type="InterPro" id="IPR009056">
    <property type="entry name" value="Cyt_c-like_dom"/>
</dbReference>
<evidence type="ECO:0000259" key="8">
    <source>
        <dbReference type="PROSITE" id="PS51007"/>
    </source>
</evidence>
<dbReference type="GO" id="GO:0046872">
    <property type="term" value="F:metal ion binding"/>
    <property type="evidence" value="ECO:0007669"/>
    <property type="project" value="UniProtKB-KW"/>
</dbReference>
<dbReference type="InterPro" id="IPR036909">
    <property type="entry name" value="Cyt_c-like_dom_sf"/>
</dbReference>
<evidence type="ECO:0000256" key="5">
    <source>
        <dbReference type="ARBA" id="ARBA00023004"/>
    </source>
</evidence>